<evidence type="ECO:0000313" key="2">
    <source>
        <dbReference type="EMBL" id="NME28862.1"/>
    </source>
</evidence>
<keyword evidence="1" id="KW-1133">Transmembrane helix</keyword>
<dbReference type="Proteomes" id="UP000591071">
    <property type="component" value="Unassembled WGS sequence"/>
</dbReference>
<dbReference type="AlphaFoldDB" id="A0A848BT32"/>
<feature type="transmembrane region" description="Helical" evidence="1">
    <location>
        <begin position="37"/>
        <end position="57"/>
    </location>
</feature>
<sequence length="63" mass="7206">MEERKKLRKNTPLIIADTLLDIMTGFFLGIGFATIDIRYICIATFPAMGIGILHRVLKLTYYN</sequence>
<name>A0A848BT32_9FIRM</name>
<organism evidence="2 3">
    <name type="scientific">Megasphaera hexanoica</name>
    <dbReference type="NCBI Taxonomy" id="1675036"/>
    <lineage>
        <taxon>Bacteria</taxon>
        <taxon>Bacillati</taxon>
        <taxon>Bacillota</taxon>
        <taxon>Negativicutes</taxon>
        <taxon>Veillonellales</taxon>
        <taxon>Veillonellaceae</taxon>
        <taxon>Megasphaera</taxon>
    </lineage>
</organism>
<accession>A0A848BT32</accession>
<protein>
    <submittedName>
        <fullName evidence="2">Uncharacterized protein</fullName>
    </submittedName>
</protein>
<proteinExistence type="predicted"/>
<feature type="transmembrane region" description="Helical" evidence="1">
    <location>
        <begin position="12"/>
        <end position="31"/>
    </location>
</feature>
<reference evidence="2 3" key="1">
    <citation type="submission" date="2020-04" db="EMBL/GenBank/DDBJ databases">
        <authorList>
            <person name="Hitch T.C.A."/>
            <person name="Wylensek D."/>
            <person name="Clavel T."/>
        </authorList>
    </citation>
    <scope>NUCLEOTIDE SEQUENCE [LARGE SCALE GENOMIC DNA]</scope>
    <source>
        <strain evidence="2 3">Oil-RF-744-FAT-WT-6-1</strain>
    </source>
</reference>
<dbReference type="RefSeq" id="WP_170087831.1">
    <property type="nucleotide sequence ID" value="NZ_JABAFG010000015.1"/>
</dbReference>
<gene>
    <name evidence="2" type="ORF">HF872_09555</name>
</gene>
<comment type="caution">
    <text evidence="2">The sequence shown here is derived from an EMBL/GenBank/DDBJ whole genome shotgun (WGS) entry which is preliminary data.</text>
</comment>
<keyword evidence="1" id="KW-0472">Membrane</keyword>
<keyword evidence="1" id="KW-0812">Transmembrane</keyword>
<dbReference type="EMBL" id="JABAFG010000015">
    <property type="protein sequence ID" value="NME28862.1"/>
    <property type="molecule type" value="Genomic_DNA"/>
</dbReference>
<evidence type="ECO:0000313" key="3">
    <source>
        <dbReference type="Proteomes" id="UP000591071"/>
    </source>
</evidence>
<evidence type="ECO:0000256" key="1">
    <source>
        <dbReference type="SAM" id="Phobius"/>
    </source>
</evidence>